<gene>
    <name evidence="1" type="ORF">EJK80_07965</name>
</gene>
<dbReference type="STRING" id="1686286.GCA_900092335_01090"/>
<dbReference type="AlphaFoldDB" id="A0A540R6B6"/>
<dbReference type="GeneID" id="79852357"/>
<evidence type="ECO:0000313" key="2">
    <source>
        <dbReference type="Proteomes" id="UP000318080"/>
    </source>
</evidence>
<dbReference type="EMBL" id="VHIR01000010">
    <property type="protein sequence ID" value="TQE43278.1"/>
    <property type="molecule type" value="Genomic_DNA"/>
</dbReference>
<dbReference type="RefSeq" id="WP_066510627.1">
    <property type="nucleotide sequence ID" value="NZ_JADPQA010000014.1"/>
</dbReference>
<sequence>MALHPSLVDLGELAARCESPAAARGILAEAQDLVRNAVDHREDEVALAAWFSRVLADVLRSPGLDSPVRLTGAAATGDAIPTTTIYWLGEDSDLEELFASVGLKATTGKDSAANRVDAGLPVGTGGEEQLLEEALAQRPQPLRVVDGLPDRDVLVDVRAHLLSPIAAIARWAAPAPRPTPDRIAIGHERELLTSSQRDALTQAWETGLALELRNWRDHVDGHPLRLGDLPPLDRTAYGAACRMVAAVFDGLQASQN</sequence>
<accession>A0A540R6B6</accession>
<organism evidence="1 2">
    <name type="scientific">Corynebacterium phoceense</name>
    <dbReference type="NCBI Taxonomy" id="1686286"/>
    <lineage>
        <taxon>Bacteria</taxon>
        <taxon>Bacillati</taxon>
        <taxon>Actinomycetota</taxon>
        <taxon>Actinomycetes</taxon>
        <taxon>Mycobacteriales</taxon>
        <taxon>Corynebacteriaceae</taxon>
        <taxon>Corynebacterium</taxon>
    </lineage>
</organism>
<evidence type="ECO:0008006" key="3">
    <source>
        <dbReference type="Google" id="ProtNLM"/>
    </source>
</evidence>
<dbReference type="Proteomes" id="UP000318080">
    <property type="component" value="Unassembled WGS sequence"/>
</dbReference>
<comment type="caution">
    <text evidence="1">The sequence shown here is derived from an EMBL/GenBank/DDBJ whole genome shotgun (WGS) entry which is preliminary data.</text>
</comment>
<proteinExistence type="predicted"/>
<protein>
    <recommendedName>
        <fullName evidence="3">DUF294 domain-containing protein</fullName>
    </recommendedName>
</protein>
<name>A0A540R6B6_9CORY</name>
<reference evidence="1 2" key="1">
    <citation type="submission" date="2019-06" db="EMBL/GenBank/DDBJ databases">
        <title>Draft genome of C. phoceense Strain 272.</title>
        <authorList>
            <person name="Pacheco L.G.C."/>
            <person name="Barberis C.M."/>
            <person name="Almuzara M.N."/>
            <person name="Traglia G.M."/>
            <person name="Santos C.S."/>
            <person name="Rocha D.J.P.G."/>
            <person name="Aguiar E.R.G.R."/>
            <person name="Vay C.A."/>
        </authorList>
    </citation>
    <scope>NUCLEOTIDE SEQUENCE [LARGE SCALE GENOMIC DNA]</scope>
    <source>
        <strain evidence="1 2">272</strain>
    </source>
</reference>
<keyword evidence="2" id="KW-1185">Reference proteome</keyword>
<evidence type="ECO:0000313" key="1">
    <source>
        <dbReference type="EMBL" id="TQE43278.1"/>
    </source>
</evidence>